<accession>A0A2S9QSG6</accession>
<evidence type="ECO:0000313" key="5">
    <source>
        <dbReference type="Proteomes" id="UP000238650"/>
    </source>
</evidence>
<feature type="region of interest" description="Disordered" evidence="2">
    <location>
        <begin position="961"/>
        <end position="1003"/>
    </location>
</feature>
<evidence type="ECO:0000256" key="1">
    <source>
        <dbReference type="SAM" id="Coils"/>
    </source>
</evidence>
<dbReference type="EMBL" id="MWZD01000010">
    <property type="protein sequence ID" value="PRI12531.1"/>
    <property type="molecule type" value="Genomic_DNA"/>
</dbReference>
<evidence type="ECO:0000313" key="4">
    <source>
        <dbReference type="EMBL" id="PRI12531.1"/>
    </source>
</evidence>
<dbReference type="Gene3D" id="3.40.50.300">
    <property type="entry name" value="P-loop containing nucleotide triphosphate hydrolases"/>
    <property type="match status" value="2"/>
</dbReference>
<dbReference type="InterPro" id="IPR027417">
    <property type="entry name" value="P-loop_NTPase"/>
</dbReference>
<feature type="compositionally biased region" description="Polar residues" evidence="2">
    <location>
        <begin position="982"/>
        <end position="999"/>
    </location>
</feature>
<evidence type="ECO:0000256" key="2">
    <source>
        <dbReference type="SAM" id="MobiDB-lite"/>
    </source>
</evidence>
<dbReference type="SMART" id="SM00382">
    <property type="entry name" value="AAA"/>
    <property type="match status" value="1"/>
</dbReference>
<dbReference type="CDD" id="cd18809">
    <property type="entry name" value="SF1_C_RecD"/>
    <property type="match status" value="1"/>
</dbReference>
<dbReference type="Proteomes" id="UP000238650">
    <property type="component" value="Unassembled WGS sequence"/>
</dbReference>
<dbReference type="SUPFAM" id="SSF52540">
    <property type="entry name" value="P-loop containing nucleoside triphosphate hydrolases"/>
    <property type="match status" value="2"/>
</dbReference>
<reference evidence="4 5" key="1">
    <citation type="journal article" date="2017" name="New Microbes New Infect">
        <title>Genome sequence of 'Leucobacter massiliensis' sp. nov. isolated from human pharynx after travel to the 2014 Hajj.</title>
        <authorList>
            <person name="Leangapichart T."/>
            <person name="Gautret P."/>
            <person name="Nguyen T.T."/>
            <person name="Armstrong N."/>
            <person name="Rolain J.M."/>
        </authorList>
    </citation>
    <scope>NUCLEOTIDE SEQUENCE [LARGE SCALE GENOMIC DNA]</scope>
    <source>
        <strain evidence="4 5">122RC15</strain>
    </source>
</reference>
<sequence>MRTVSKGGFKAFRGSAATAESYLLERDTDRLDDYYREGTERTVEHGVIGAGGIEMGELSAEQFRAWMEHRDPVTDEVRGTFRQRRFINSEGVEEVGGTPLYQETIISVDKTLSLAAAANPRVAAALEQAMSRACTAAAEAVSEHAVTRVGDIGKQRQVKFERMEFTSVQHTTSRTGDPHYHRHMQILPVGVAEGRWRAVDGRTLYRLAERVNAAADLSLSTDMELRQVLAAEGLSWEPAQGGGRITEFAALVDEHSARRDQVAQNREALEMEWRIAHPGVEPGPRQWQAWDTHAWAQERPTKKPDAELTPEGLARTVGEVTPQNVDRTLYGQEASQIDPAVIGDGALDDLGRQRSAWSLADVEAAVDRRLAQTYLISSEGVAELRQAAIDTAMQRSVSFLDHGVNVEGVRHYTSDQVLAVDQQLTDALTARAVMPGEAGTVTVEREGFTLSAEQQTAAEAIAGTHELVVIQGAAGAGKTTMLEAAADSLTGQGRRLVVVSPTKRGALEAGDVLGVDGESVHALLYRAGARVDDTGRWQLPEQWRTQPEGWRLDERTVLVVDEAGMLDQDTAQALHQYVDDMRLGSLVLSGDAAQLAAVGRGGYLARAAQLATASLDLTDVRRFRTPDGQIDEGYADLSLRMRDREDAGQIFDELAARGLIQTGTPDELRVRLSETLALEHTAGRSTIAVTATNAAAQQINHAVYERLVAAGIIDPSTVTHGRDGDPIAAGAQVATRENDRELGVANRQTWTVRSVNADGRITVADPKTGHHRTLDAEYVAEHVQLAYAVTGHGAQGMTVDTAHAVLSDEMEAAGVYVGMTRGRTANVLHVVATGHDEAREQFIDAFARDSADRGLDEARKQVERDMRGIVTGHDATVAAEVDQLTQEAAKAERQATVWDDAAAQFARLREQQAVELHQLEQAAETTQDTAQQMHAQVLAPLRTEAQTDGAEIAALRERATQAHQEARSAGRFSRRRAERDAQTATSEWEQARDSATQRWGSAPWGAGEVESWAERVSQQAAGQDPRVRDASKAATAAKIELGAASKRHPLEASSLARQVFRNDPAAYVMTAESGERRAIRYAEQWRDRATTARAEVVELRQLPTAQAAERVQAKHQAAAEQAARDKQLAHERAERLRQEQPHRSRAYPSVPHRGPNIGR</sequence>
<feature type="region of interest" description="Disordered" evidence="2">
    <location>
        <begin position="1108"/>
        <end position="1159"/>
    </location>
</feature>
<keyword evidence="1" id="KW-0175">Coiled coil</keyword>
<protein>
    <recommendedName>
        <fullName evidence="3">AAA+ ATPase domain-containing protein</fullName>
    </recommendedName>
</protein>
<name>A0A2S9QSG6_9MICO</name>
<feature type="coiled-coil region" evidence="1">
    <location>
        <begin position="874"/>
        <end position="936"/>
    </location>
</feature>
<dbReference type="InterPro" id="IPR014862">
    <property type="entry name" value="TrwC"/>
</dbReference>
<evidence type="ECO:0000259" key="3">
    <source>
        <dbReference type="SMART" id="SM00382"/>
    </source>
</evidence>
<feature type="domain" description="AAA+ ATPase" evidence="3">
    <location>
        <begin position="464"/>
        <end position="682"/>
    </location>
</feature>
<gene>
    <name evidence="4" type="ORF">B4915_00840</name>
</gene>
<keyword evidence="5" id="KW-1185">Reference proteome</keyword>
<dbReference type="InterPro" id="IPR003593">
    <property type="entry name" value="AAA+_ATPase"/>
</dbReference>
<comment type="caution">
    <text evidence="4">The sequence shown here is derived from an EMBL/GenBank/DDBJ whole genome shotgun (WGS) entry which is preliminary data.</text>
</comment>
<dbReference type="Pfam" id="PF08751">
    <property type="entry name" value="TrwC"/>
    <property type="match status" value="1"/>
</dbReference>
<feature type="compositionally biased region" description="Basic and acidic residues" evidence="2">
    <location>
        <begin position="1122"/>
        <end position="1142"/>
    </location>
</feature>
<dbReference type="Pfam" id="PF13604">
    <property type="entry name" value="AAA_30"/>
    <property type="match status" value="1"/>
</dbReference>
<dbReference type="SUPFAM" id="SSF55464">
    <property type="entry name" value="Origin of replication-binding domain, RBD-like"/>
    <property type="match status" value="1"/>
</dbReference>
<dbReference type="NCBIfam" id="NF041492">
    <property type="entry name" value="MobF"/>
    <property type="match status" value="1"/>
</dbReference>
<organism evidence="4 5">
    <name type="scientific">Leucobacter massiliensis</name>
    <dbReference type="NCBI Taxonomy" id="1686285"/>
    <lineage>
        <taxon>Bacteria</taxon>
        <taxon>Bacillati</taxon>
        <taxon>Actinomycetota</taxon>
        <taxon>Actinomycetes</taxon>
        <taxon>Micrococcales</taxon>
        <taxon>Microbacteriaceae</taxon>
        <taxon>Leucobacter</taxon>
    </lineage>
</organism>
<dbReference type="AlphaFoldDB" id="A0A2S9QSG6"/>
<proteinExistence type="predicted"/>